<keyword evidence="3" id="KW-1185">Reference proteome</keyword>
<evidence type="ECO:0000313" key="3">
    <source>
        <dbReference type="Proteomes" id="UP000740926"/>
    </source>
</evidence>
<dbReference type="EMBL" id="JAANIU010017074">
    <property type="protein sequence ID" value="KAG1527487.1"/>
    <property type="molecule type" value="Genomic_DNA"/>
</dbReference>
<reference evidence="2 3" key="1">
    <citation type="journal article" date="2020" name="Microb. Genom.">
        <title>Genetic diversity of clinical and environmental Mucorales isolates obtained from an investigation of mucormycosis cases among solid organ transplant recipients.</title>
        <authorList>
            <person name="Nguyen M.H."/>
            <person name="Kaul D."/>
            <person name="Muto C."/>
            <person name="Cheng S.J."/>
            <person name="Richter R.A."/>
            <person name="Bruno V.M."/>
            <person name="Liu G."/>
            <person name="Beyhan S."/>
            <person name="Sundermann A.J."/>
            <person name="Mounaud S."/>
            <person name="Pasculle A.W."/>
            <person name="Nierman W.C."/>
            <person name="Driscoll E."/>
            <person name="Cumbie R."/>
            <person name="Clancy C.J."/>
            <person name="Dupont C.L."/>
        </authorList>
    </citation>
    <scope>NUCLEOTIDE SEQUENCE [LARGE SCALE GENOMIC DNA]</scope>
    <source>
        <strain evidence="2 3">GL24</strain>
    </source>
</reference>
<dbReference type="AlphaFoldDB" id="A0A9P6XN67"/>
<organism evidence="2 3">
    <name type="scientific">Rhizopus delemar</name>
    <dbReference type="NCBI Taxonomy" id="936053"/>
    <lineage>
        <taxon>Eukaryota</taxon>
        <taxon>Fungi</taxon>
        <taxon>Fungi incertae sedis</taxon>
        <taxon>Mucoromycota</taxon>
        <taxon>Mucoromycotina</taxon>
        <taxon>Mucoromycetes</taxon>
        <taxon>Mucorales</taxon>
        <taxon>Mucorineae</taxon>
        <taxon>Rhizopodaceae</taxon>
        <taxon>Rhizopus</taxon>
    </lineage>
</organism>
<evidence type="ECO:0000256" key="1">
    <source>
        <dbReference type="SAM" id="MobiDB-lite"/>
    </source>
</evidence>
<dbReference type="Proteomes" id="UP000740926">
    <property type="component" value="Unassembled WGS sequence"/>
</dbReference>
<sequence length="73" mass="7924">MDSLPGQAPGIDTTPRASVAIRLGRTPHPLVERQRSAAPQTGGDATLPTADQGLRFLRRSRAWHHFAQPLRGC</sequence>
<evidence type="ECO:0000313" key="2">
    <source>
        <dbReference type="EMBL" id="KAG1527487.1"/>
    </source>
</evidence>
<protein>
    <submittedName>
        <fullName evidence="2">Uncharacterized protein</fullName>
    </submittedName>
</protein>
<feature type="region of interest" description="Disordered" evidence="1">
    <location>
        <begin position="25"/>
        <end position="52"/>
    </location>
</feature>
<gene>
    <name evidence="2" type="ORF">G6F50_018311</name>
</gene>
<accession>A0A9P6XN67</accession>
<name>A0A9P6XN67_9FUNG</name>
<comment type="caution">
    <text evidence="2">The sequence shown here is derived from an EMBL/GenBank/DDBJ whole genome shotgun (WGS) entry which is preliminary data.</text>
</comment>
<proteinExistence type="predicted"/>